<feature type="compositionally biased region" description="Basic residues" evidence="1">
    <location>
        <begin position="185"/>
        <end position="201"/>
    </location>
</feature>
<evidence type="ECO:0000256" key="1">
    <source>
        <dbReference type="SAM" id="MobiDB-lite"/>
    </source>
</evidence>
<evidence type="ECO:0000259" key="2">
    <source>
        <dbReference type="PROSITE" id="PS50195"/>
    </source>
</evidence>
<evidence type="ECO:0000313" key="3">
    <source>
        <dbReference type="EMBL" id="CAI2364337.1"/>
    </source>
</evidence>
<dbReference type="InterPro" id="IPR036871">
    <property type="entry name" value="PX_dom_sf"/>
</dbReference>
<proteinExistence type="predicted"/>
<dbReference type="PANTHER" id="PTHR12431:SF14">
    <property type="entry name" value="LD15323P"/>
    <property type="match status" value="1"/>
</dbReference>
<feature type="compositionally biased region" description="Basic and acidic residues" evidence="1">
    <location>
        <begin position="218"/>
        <end position="231"/>
    </location>
</feature>
<feature type="region of interest" description="Disordered" evidence="1">
    <location>
        <begin position="170"/>
        <end position="231"/>
    </location>
</feature>
<gene>
    <name evidence="3" type="ORF">ECRASSUSDP1_LOCUS5680</name>
</gene>
<dbReference type="PROSITE" id="PS50195">
    <property type="entry name" value="PX"/>
    <property type="match status" value="1"/>
</dbReference>
<evidence type="ECO:0000313" key="4">
    <source>
        <dbReference type="Proteomes" id="UP001295684"/>
    </source>
</evidence>
<comment type="caution">
    <text evidence="3">The sequence shown here is derived from an EMBL/GenBank/DDBJ whole genome shotgun (WGS) entry which is preliminary data.</text>
</comment>
<dbReference type="GO" id="GO:0032456">
    <property type="term" value="P:endocytic recycling"/>
    <property type="evidence" value="ECO:0007669"/>
    <property type="project" value="TreeGrafter"/>
</dbReference>
<organism evidence="3 4">
    <name type="scientific">Euplotes crassus</name>
    <dbReference type="NCBI Taxonomy" id="5936"/>
    <lineage>
        <taxon>Eukaryota</taxon>
        <taxon>Sar</taxon>
        <taxon>Alveolata</taxon>
        <taxon>Ciliophora</taxon>
        <taxon>Intramacronucleata</taxon>
        <taxon>Spirotrichea</taxon>
        <taxon>Hypotrichia</taxon>
        <taxon>Euplotida</taxon>
        <taxon>Euplotidae</taxon>
        <taxon>Moneuplotes</taxon>
    </lineage>
</organism>
<name>A0AAD1XA42_EUPCR</name>
<protein>
    <recommendedName>
        <fullName evidence="2">PX domain-containing protein</fullName>
    </recommendedName>
</protein>
<keyword evidence="4" id="KW-1185">Reference proteome</keyword>
<dbReference type="EMBL" id="CAMPGE010005485">
    <property type="protein sequence ID" value="CAI2364337.1"/>
    <property type="molecule type" value="Genomic_DNA"/>
</dbReference>
<dbReference type="Gene3D" id="3.30.1520.10">
    <property type="entry name" value="Phox-like domain"/>
    <property type="match status" value="1"/>
</dbReference>
<dbReference type="CDD" id="cd06093">
    <property type="entry name" value="PX_domain"/>
    <property type="match status" value="1"/>
</dbReference>
<dbReference type="AlphaFoldDB" id="A0AAD1XA42"/>
<dbReference type="PANTHER" id="PTHR12431">
    <property type="entry name" value="SORTING NEXIN 17 AND 27"/>
    <property type="match status" value="1"/>
</dbReference>
<dbReference type="SUPFAM" id="SSF64268">
    <property type="entry name" value="PX domain"/>
    <property type="match status" value="1"/>
</dbReference>
<reference evidence="3" key="1">
    <citation type="submission" date="2023-07" db="EMBL/GenBank/DDBJ databases">
        <authorList>
            <consortium name="AG Swart"/>
            <person name="Singh M."/>
            <person name="Singh A."/>
            <person name="Seah K."/>
            <person name="Emmerich C."/>
        </authorList>
    </citation>
    <scope>NUCLEOTIDE SEQUENCE</scope>
    <source>
        <strain evidence="3">DP1</strain>
    </source>
</reference>
<dbReference type="Pfam" id="PF00787">
    <property type="entry name" value="PX"/>
    <property type="match status" value="1"/>
</dbReference>
<dbReference type="GO" id="GO:0006886">
    <property type="term" value="P:intracellular protein transport"/>
    <property type="evidence" value="ECO:0007669"/>
    <property type="project" value="TreeGrafter"/>
</dbReference>
<dbReference type="SMART" id="SM00312">
    <property type="entry name" value="PX"/>
    <property type="match status" value="1"/>
</dbReference>
<dbReference type="InterPro" id="IPR001683">
    <property type="entry name" value="PX_dom"/>
</dbReference>
<accession>A0AAD1XA42</accession>
<feature type="domain" description="PX" evidence="2">
    <location>
        <begin position="1"/>
        <end position="122"/>
    </location>
</feature>
<dbReference type="GO" id="GO:0035091">
    <property type="term" value="F:phosphatidylinositol binding"/>
    <property type="evidence" value="ECO:0007669"/>
    <property type="project" value="InterPro"/>
</dbReference>
<dbReference type="Proteomes" id="UP001295684">
    <property type="component" value="Unassembled WGS sequence"/>
</dbReference>
<sequence>MNIIVQNKRGLEFDLCDLDVRIRDYNIVDGVVWYNIEVLLSQVWRLKKRYSDFDEMHRRLRRDLDPINLPKLPEKKYFNTNPDFIESRLRALHEYLKSLILIYEALENPILQRFLEIDITYDPNFEYAPIEFSKGRELIPIKKKRRDKRVLRKESDMAQSFTNKHDRLDMKKVSSHMTSNIKNAASRKRSSKRGGRSRTRRKLDGTKKRDSFKKHERHTANREEAKRKHSAEHIVEFFPEEIKKEDEGYTGADIPKCRFFDPKLEPPIEENEPGQICLNGASDPFPLNPSQIEEKRKRDEELEDIKRKVRSMRIRNDEVLDKSYQNLDFDTNHSLKSIQDEYMTFDETNCVTENEVLLKSLIKRAAIAVENITKENSEYFELKHRAKDMKRSIDDCKRYFNNLHQKLEVVSKYFKEKADHEYEF</sequence>
<dbReference type="GO" id="GO:0005769">
    <property type="term" value="C:early endosome"/>
    <property type="evidence" value="ECO:0007669"/>
    <property type="project" value="TreeGrafter"/>
</dbReference>